<dbReference type="FunFam" id="3.30.200.20:FF:000394">
    <property type="entry name" value="Leucine-rich repeat receptor-like protein kinase"/>
    <property type="match status" value="1"/>
</dbReference>
<dbReference type="InterPro" id="IPR011009">
    <property type="entry name" value="Kinase-like_dom_sf"/>
</dbReference>
<accession>A0A3P6GKV6</accession>
<evidence type="ECO:0000256" key="14">
    <source>
        <dbReference type="ARBA" id="ARBA00023136"/>
    </source>
</evidence>
<dbReference type="InterPro" id="IPR017441">
    <property type="entry name" value="Protein_kinase_ATP_BS"/>
</dbReference>
<comment type="subcellular location">
    <subcellularLocation>
        <location evidence="1">Membrane</location>
        <topology evidence="1">Single-pass membrane protein</topology>
    </subcellularLocation>
</comment>
<keyword evidence="8 21" id="KW-0732">Signal</keyword>
<dbReference type="Pfam" id="PF00560">
    <property type="entry name" value="LRR_1"/>
    <property type="match status" value="1"/>
</dbReference>
<evidence type="ECO:0000256" key="16">
    <source>
        <dbReference type="ARBA" id="ARBA00047899"/>
    </source>
</evidence>
<evidence type="ECO:0000256" key="12">
    <source>
        <dbReference type="ARBA" id="ARBA00022840"/>
    </source>
</evidence>
<dbReference type="PANTHER" id="PTHR45631:SF188">
    <property type="entry name" value="PROTEIN KINASE DOMAIN-CONTAINING PROTEIN"/>
    <property type="match status" value="1"/>
</dbReference>
<dbReference type="PROSITE" id="PS00107">
    <property type="entry name" value="PROTEIN_KINASE_ATP"/>
    <property type="match status" value="1"/>
</dbReference>
<dbReference type="InterPro" id="IPR000719">
    <property type="entry name" value="Prot_kinase_dom"/>
</dbReference>
<evidence type="ECO:0000256" key="17">
    <source>
        <dbReference type="ARBA" id="ARBA00048679"/>
    </source>
</evidence>
<dbReference type="InterPro" id="IPR001611">
    <property type="entry name" value="Leu-rich_rpt"/>
</dbReference>
<evidence type="ECO:0000256" key="11">
    <source>
        <dbReference type="ARBA" id="ARBA00022777"/>
    </source>
</evidence>
<evidence type="ECO:0000256" key="1">
    <source>
        <dbReference type="ARBA" id="ARBA00004167"/>
    </source>
</evidence>
<dbReference type="FunFam" id="3.80.10.10:FF:000129">
    <property type="entry name" value="Leucine-rich repeat receptor-like kinase"/>
    <property type="match status" value="1"/>
</dbReference>
<dbReference type="Pfam" id="PF12819">
    <property type="entry name" value="Malectin_like"/>
    <property type="match status" value="2"/>
</dbReference>
<feature type="transmembrane region" description="Helical" evidence="20">
    <location>
        <begin position="711"/>
        <end position="734"/>
    </location>
</feature>
<gene>
    <name evidence="23" type="ORF">BOLC6T35804H</name>
</gene>
<evidence type="ECO:0000313" key="23">
    <source>
        <dbReference type="EMBL" id="VDD60351.1"/>
    </source>
</evidence>
<evidence type="ECO:0000256" key="13">
    <source>
        <dbReference type="ARBA" id="ARBA00022989"/>
    </source>
</evidence>
<keyword evidence="11" id="KW-0418">Kinase</keyword>
<feature type="binding site" evidence="18">
    <location>
        <position position="810"/>
    </location>
    <ligand>
        <name>ATP</name>
        <dbReference type="ChEBI" id="CHEBI:30616"/>
    </ligand>
</feature>
<dbReference type="AlphaFoldDB" id="A0A3P6GKV6"/>
<dbReference type="InterPro" id="IPR008271">
    <property type="entry name" value="Ser/Thr_kinase_AS"/>
</dbReference>
<keyword evidence="5" id="KW-0433">Leucine-rich repeat</keyword>
<evidence type="ECO:0000259" key="22">
    <source>
        <dbReference type="PROSITE" id="PS50011"/>
    </source>
</evidence>
<sequence>MKSLSGFLFFLIIAFAILQSVHAQNQSGFISLDCGLVPTETNYVEKSTNISYKSDFNYIETGEAKKINDAYRTLFQQQTWSLRSFPHGQRNCYNFNLTANRKYLIRGTFIYGNYDNLNQLPIFDLHIGPNRWTTVTTLGVTNGSIHEMIHVLTQDRLQVCLVKTGDTKPFISSLELRPLNNETYVTQSGSLVAVSRVFFSPTPTFVSLDCGLVPKDTIYREKSTNIVYKSDANYIESGVARKVNAAYMTLSQRQRKIWSLRSFPEGTRNCYNFNLTAKRRYLIRADFVYGNYDDRNQLPSFDLHVGPNKWTSVSVPGLKNSSYHEMIHVLTQDPLQVCLVKTGETTPFISSLQLRPLHNETYGTKSGSLVTISRVYFSPTTLVVRYADDIHDRGWSSYLDSQMKSISTDLFVNTSNFYDVPQAVARNAAVPANESQPLTINWSLNEITTQIYVYMHFAEIQNLEAKGTREFNIYCNGNEHWLSYFRPPKFTIKTIANSRAISSPDGKFNLTLAMTGNSTLPPLINGLELYKVLSLLQLDTDQDEVSAMVNIKRSYGLEKKVSWQGDPCAPQIYLWEGLNCSYPDSKPPRIISLNLRGNKLTGSITPELSKLTQLIELDLSMNDLSGDIPDFFADMKSLKLIDLSKNDLSGEIPAFFADMKLLKLINLSGNPKLNLTVPGSLQERINSKSLTLVLDGTTIPTVKGKSSKSPVVAIAAPVAGVFALIVIVATFFVVRKKKTERNTAPGPPSASPGVAKSETRSSNPSIISKDRRITYSEVLKMTNNFERVLGKGGFGTVYHGNLDDAQVAVKMLSHSSAQGYKEFKAEVELLLRVHHRHLVGLVGYCDDGDNLALIYEYMANGDLRENMSGKHFHCMILILTETISFHCLRHSKIGTGKRGGNVLTWENRMQIAVESAQGLEYLHNGCRPPMVHRDVKTTNILLTERYGAKLADFGLSRSFPIDGECHVSTVVAGTPGYLDPEYYRTNWLSEKSDVYSFGVVLLEIVTNQPVIDKTRERPHINEWVGFMLTKGDIRSIIDPKLMGDYDTNGAWKIVELAMACVNPSSNQRPKMAHVVMELNECVALEIARRQGSQEMYSNNSVDFSLSEFAPGAR</sequence>
<feature type="chain" id="PRO_5017992353" description="non-specific serine/threonine protein kinase" evidence="21">
    <location>
        <begin position="24"/>
        <end position="1113"/>
    </location>
</feature>
<reference evidence="23" key="1">
    <citation type="submission" date="2018-11" db="EMBL/GenBank/DDBJ databases">
        <authorList>
            <consortium name="Genoscope - CEA"/>
            <person name="William W."/>
        </authorList>
    </citation>
    <scope>NUCLEOTIDE SEQUENCE</scope>
</reference>
<dbReference type="GO" id="GO:0016020">
    <property type="term" value="C:membrane"/>
    <property type="evidence" value="ECO:0007669"/>
    <property type="project" value="UniProtKB-SubCell"/>
</dbReference>
<keyword evidence="14 20" id="KW-0472">Membrane</keyword>
<keyword evidence="13 20" id="KW-1133">Transmembrane helix</keyword>
<comment type="catalytic activity">
    <reaction evidence="17">
        <text>L-seryl-[protein] + ATP = O-phospho-L-seryl-[protein] + ADP + H(+)</text>
        <dbReference type="Rhea" id="RHEA:17989"/>
        <dbReference type="Rhea" id="RHEA-COMP:9863"/>
        <dbReference type="Rhea" id="RHEA-COMP:11604"/>
        <dbReference type="ChEBI" id="CHEBI:15378"/>
        <dbReference type="ChEBI" id="CHEBI:29999"/>
        <dbReference type="ChEBI" id="CHEBI:30616"/>
        <dbReference type="ChEBI" id="CHEBI:83421"/>
        <dbReference type="ChEBI" id="CHEBI:456216"/>
        <dbReference type="EC" id="2.7.11.1"/>
    </reaction>
</comment>
<evidence type="ECO:0000256" key="6">
    <source>
        <dbReference type="ARBA" id="ARBA00022679"/>
    </source>
</evidence>
<dbReference type="Gene3D" id="3.30.200.20">
    <property type="entry name" value="Phosphorylase Kinase, domain 1"/>
    <property type="match status" value="1"/>
</dbReference>
<name>A0A3P6GKV6_BRAOL</name>
<dbReference type="SUPFAM" id="SSF52058">
    <property type="entry name" value="L domain-like"/>
    <property type="match status" value="1"/>
</dbReference>
<evidence type="ECO:0000256" key="8">
    <source>
        <dbReference type="ARBA" id="ARBA00022729"/>
    </source>
</evidence>
<evidence type="ECO:0000256" key="3">
    <source>
        <dbReference type="ARBA" id="ARBA00022527"/>
    </source>
</evidence>
<evidence type="ECO:0000256" key="15">
    <source>
        <dbReference type="ARBA" id="ARBA00023170"/>
    </source>
</evidence>
<dbReference type="GO" id="GO:0004674">
    <property type="term" value="F:protein serine/threonine kinase activity"/>
    <property type="evidence" value="ECO:0007669"/>
    <property type="project" value="UniProtKB-KW"/>
</dbReference>
<evidence type="ECO:0000256" key="18">
    <source>
        <dbReference type="PROSITE-ProRule" id="PRU10141"/>
    </source>
</evidence>
<dbReference type="Gene3D" id="1.10.510.10">
    <property type="entry name" value="Transferase(Phosphotransferase) domain 1"/>
    <property type="match status" value="1"/>
</dbReference>
<dbReference type="SMART" id="SM00220">
    <property type="entry name" value="S_TKc"/>
    <property type="match status" value="1"/>
</dbReference>
<protein>
    <recommendedName>
        <fullName evidence="2">non-specific serine/threonine protein kinase</fullName>
        <ecNumber evidence="2">2.7.11.1</ecNumber>
    </recommendedName>
</protein>
<dbReference type="PANTHER" id="PTHR45631">
    <property type="entry name" value="OS07G0107800 PROTEIN-RELATED"/>
    <property type="match status" value="1"/>
</dbReference>
<keyword evidence="3" id="KW-0723">Serine/threonine-protein kinase</keyword>
<dbReference type="InterPro" id="IPR001245">
    <property type="entry name" value="Ser-Thr/Tyr_kinase_cat_dom"/>
</dbReference>
<proteinExistence type="predicted"/>
<keyword evidence="12 18" id="KW-0067">ATP-binding</keyword>
<dbReference type="Pfam" id="PF07714">
    <property type="entry name" value="PK_Tyr_Ser-Thr"/>
    <property type="match status" value="1"/>
</dbReference>
<dbReference type="SUPFAM" id="SSF56112">
    <property type="entry name" value="Protein kinase-like (PK-like)"/>
    <property type="match status" value="1"/>
</dbReference>
<evidence type="ECO:0000256" key="4">
    <source>
        <dbReference type="ARBA" id="ARBA00022553"/>
    </source>
</evidence>
<dbReference type="GO" id="GO:0005524">
    <property type="term" value="F:ATP binding"/>
    <property type="evidence" value="ECO:0007669"/>
    <property type="project" value="UniProtKB-UniRule"/>
</dbReference>
<evidence type="ECO:0000256" key="21">
    <source>
        <dbReference type="SAM" id="SignalP"/>
    </source>
</evidence>
<dbReference type="InterPro" id="IPR032675">
    <property type="entry name" value="LRR_dom_sf"/>
</dbReference>
<keyword evidence="15" id="KW-0675">Receptor</keyword>
<keyword evidence="6" id="KW-0808">Transferase</keyword>
<dbReference type="InterPro" id="IPR024788">
    <property type="entry name" value="Malectin-like_Carb-bd_dom"/>
</dbReference>
<feature type="signal peptide" evidence="21">
    <location>
        <begin position="1"/>
        <end position="23"/>
    </location>
</feature>
<evidence type="ECO:0000256" key="19">
    <source>
        <dbReference type="SAM" id="MobiDB-lite"/>
    </source>
</evidence>
<feature type="region of interest" description="Disordered" evidence="19">
    <location>
        <begin position="740"/>
        <end position="766"/>
    </location>
</feature>
<dbReference type="PROSITE" id="PS50011">
    <property type="entry name" value="PROTEIN_KINASE_DOM"/>
    <property type="match status" value="1"/>
</dbReference>
<dbReference type="Pfam" id="PF13855">
    <property type="entry name" value="LRR_8"/>
    <property type="match status" value="1"/>
</dbReference>
<evidence type="ECO:0000256" key="7">
    <source>
        <dbReference type="ARBA" id="ARBA00022692"/>
    </source>
</evidence>
<comment type="catalytic activity">
    <reaction evidence="16">
        <text>L-threonyl-[protein] + ATP = O-phospho-L-threonyl-[protein] + ADP + H(+)</text>
        <dbReference type="Rhea" id="RHEA:46608"/>
        <dbReference type="Rhea" id="RHEA-COMP:11060"/>
        <dbReference type="Rhea" id="RHEA-COMP:11605"/>
        <dbReference type="ChEBI" id="CHEBI:15378"/>
        <dbReference type="ChEBI" id="CHEBI:30013"/>
        <dbReference type="ChEBI" id="CHEBI:30616"/>
        <dbReference type="ChEBI" id="CHEBI:61977"/>
        <dbReference type="ChEBI" id="CHEBI:456216"/>
        <dbReference type="EC" id="2.7.11.1"/>
    </reaction>
</comment>
<organism evidence="23">
    <name type="scientific">Brassica oleracea</name>
    <name type="common">Wild cabbage</name>
    <dbReference type="NCBI Taxonomy" id="3712"/>
    <lineage>
        <taxon>Eukaryota</taxon>
        <taxon>Viridiplantae</taxon>
        <taxon>Streptophyta</taxon>
        <taxon>Embryophyta</taxon>
        <taxon>Tracheophyta</taxon>
        <taxon>Spermatophyta</taxon>
        <taxon>Magnoliopsida</taxon>
        <taxon>eudicotyledons</taxon>
        <taxon>Gunneridae</taxon>
        <taxon>Pentapetalae</taxon>
        <taxon>rosids</taxon>
        <taxon>malvids</taxon>
        <taxon>Brassicales</taxon>
        <taxon>Brassicaceae</taxon>
        <taxon>Brassiceae</taxon>
        <taxon>Brassica</taxon>
    </lineage>
</organism>
<keyword evidence="4" id="KW-0597">Phosphoprotein</keyword>
<keyword evidence="7 20" id="KW-0812">Transmembrane</keyword>
<evidence type="ECO:0000256" key="10">
    <source>
        <dbReference type="ARBA" id="ARBA00022741"/>
    </source>
</evidence>
<evidence type="ECO:0000256" key="20">
    <source>
        <dbReference type="SAM" id="Phobius"/>
    </source>
</evidence>
<dbReference type="FunFam" id="1.10.510.10:FF:000146">
    <property type="entry name" value="LRR receptor-like serine/threonine-protein kinase IOS1"/>
    <property type="match status" value="1"/>
</dbReference>
<dbReference type="Gene3D" id="3.80.10.10">
    <property type="entry name" value="Ribonuclease Inhibitor"/>
    <property type="match status" value="1"/>
</dbReference>
<dbReference type="PROSITE" id="PS00108">
    <property type="entry name" value="PROTEIN_KINASE_ST"/>
    <property type="match status" value="1"/>
</dbReference>
<dbReference type="EMBL" id="LR031880">
    <property type="protein sequence ID" value="VDD60351.1"/>
    <property type="molecule type" value="Genomic_DNA"/>
</dbReference>
<feature type="domain" description="Protein kinase" evidence="22">
    <location>
        <begin position="783"/>
        <end position="1082"/>
    </location>
</feature>
<evidence type="ECO:0000256" key="2">
    <source>
        <dbReference type="ARBA" id="ARBA00012513"/>
    </source>
</evidence>
<dbReference type="CDD" id="cd14066">
    <property type="entry name" value="STKc_IRAK"/>
    <property type="match status" value="1"/>
</dbReference>
<evidence type="ECO:0000256" key="5">
    <source>
        <dbReference type="ARBA" id="ARBA00022614"/>
    </source>
</evidence>
<keyword evidence="9" id="KW-0677">Repeat</keyword>
<keyword evidence="10 18" id="KW-0547">Nucleotide-binding</keyword>
<dbReference type="EC" id="2.7.11.1" evidence="2"/>
<evidence type="ECO:0000256" key="9">
    <source>
        <dbReference type="ARBA" id="ARBA00022737"/>
    </source>
</evidence>